<dbReference type="Proteomes" id="UP000664781">
    <property type="component" value="Unassembled WGS sequence"/>
</dbReference>
<feature type="coiled-coil region" evidence="1">
    <location>
        <begin position="11"/>
        <end position="38"/>
    </location>
</feature>
<evidence type="ECO:0000313" key="4">
    <source>
        <dbReference type="Proteomes" id="UP000664781"/>
    </source>
</evidence>
<accession>A0A939FUL0</accession>
<sequence length="160" mass="17434">MDVLTWTVERRVRLAERAELLRKELAEIEAEVARMEAAEVAFGQWDEAADGGRRPSGIVSPEPERVVAGPGAGGMRPVPDKAESMGVEVPPPEYRRIMERGTAFFEERMKAIDPQVRSGSIDSNGFSPSSTGFPSTPSPSLVRSLPGSTSTQRFRCGTTR</sequence>
<dbReference type="RefSeq" id="WP_086569646.1">
    <property type="nucleotide sequence ID" value="NZ_JAFMOF010000006.1"/>
</dbReference>
<keyword evidence="4" id="KW-1185">Reference proteome</keyword>
<dbReference type="EMBL" id="JAFMOF010000006">
    <property type="protein sequence ID" value="MBO0657079.1"/>
    <property type="molecule type" value="Genomic_DNA"/>
</dbReference>
<evidence type="ECO:0000256" key="2">
    <source>
        <dbReference type="SAM" id="MobiDB-lite"/>
    </source>
</evidence>
<feature type="region of interest" description="Disordered" evidence="2">
    <location>
        <begin position="46"/>
        <end position="93"/>
    </location>
</feature>
<feature type="compositionally biased region" description="Low complexity" evidence="2">
    <location>
        <begin position="125"/>
        <end position="140"/>
    </location>
</feature>
<evidence type="ECO:0000256" key="1">
    <source>
        <dbReference type="SAM" id="Coils"/>
    </source>
</evidence>
<dbReference type="AlphaFoldDB" id="A0A939FUL0"/>
<name>A0A939FUL0_9ACTN</name>
<comment type="caution">
    <text evidence="3">The sequence shown here is derived from an EMBL/GenBank/DDBJ whole genome shotgun (WGS) entry which is preliminary data.</text>
</comment>
<proteinExistence type="predicted"/>
<organism evidence="3 4">
    <name type="scientific">Streptomyces triculaminicus</name>
    <dbReference type="NCBI Taxonomy" id="2816232"/>
    <lineage>
        <taxon>Bacteria</taxon>
        <taxon>Bacillati</taxon>
        <taxon>Actinomycetota</taxon>
        <taxon>Actinomycetes</taxon>
        <taxon>Kitasatosporales</taxon>
        <taxon>Streptomycetaceae</taxon>
        <taxon>Streptomyces</taxon>
    </lineage>
</organism>
<feature type="region of interest" description="Disordered" evidence="2">
    <location>
        <begin position="115"/>
        <end position="160"/>
    </location>
</feature>
<keyword evidence="1" id="KW-0175">Coiled coil</keyword>
<reference evidence="3" key="1">
    <citation type="submission" date="2021-03" db="EMBL/GenBank/DDBJ databases">
        <title>Streptomyces strains.</title>
        <authorList>
            <person name="Lund M.B."/>
            <person name="Toerring T."/>
        </authorList>
    </citation>
    <scope>NUCLEOTIDE SEQUENCE</scope>
    <source>
        <strain evidence="3">JCM 4242</strain>
    </source>
</reference>
<gene>
    <name evidence="3" type="ORF">J1792_31405</name>
</gene>
<evidence type="ECO:0000313" key="3">
    <source>
        <dbReference type="EMBL" id="MBO0657079.1"/>
    </source>
</evidence>
<feature type="compositionally biased region" description="Polar residues" evidence="2">
    <location>
        <begin position="146"/>
        <end position="160"/>
    </location>
</feature>
<protein>
    <submittedName>
        <fullName evidence="3">Uncharacterized protein</fullName>
    </submittedName>
</protein>